<protein>
    <recommendedName>
        <fullName evidence="9">Prepilin leader peptidase/N-methyltransferase</fullName>
        <ecNumber evidence="9">2.1.1.-</ecNumber>
        <ecNumber evidence="9">3.4.23.43</ecNumber>
    </recommendedName>
</protein>
<keyword evidence="9 13" id="KW-0378">Hydrolase</keyword>
<dbReference type="PRINTS" id="PR00864">
    <property type="entry name" value="PREPILNPTASE"/>
</dbReference>
<reference evidence="14" key="1">
    <citation type="journal article" date="2019" name="Int. J. Syst. Evol. Microbiol.">
        <title>The Global Catalogue of Microorganisms (GCM) 10K type strain sequencing project: providing services to taxonomists for standard genome sequencing and annotation.</title>
        <authorList>
            <consortium name="The Broad Institute Genomics Platform"/>
            <consortium name="The Broad Institute Genome Sequencing Center for Infectious Disease"/>
            <person name="Wu L."/>
            <person name="Ma J."/>
        </authorList>
    </citation>
    <scope>NUCLEOTIDE SEQUENCE [LARGE SCALE GENOMIC DNA]</scope>
    <source>
        <strain evidence="14">KCTC 22245</strain>
    </source>
</reference>
<keyword evidence="5 9" id="KW-0812">Transmembrane</keyword>
<dbReference type="Pfam" id="PF06750">
    <property type="entry name" value="A24_N_bact"/>
    <property type="match status" value="1"/>
</dbReference>
<comment type="catalytic activity">
    <reaction evidence="9">
        <text>Typically cleaves a -Gly-|-Phe- bond to release an N-terminal, basic peptide of 5-8 residues from type IV prepilin, and then N-methylates the new N-terminal amino group, the methyl donor being S-adenosyl-L-methionine.</text>
        <dbReference type="EC" id="3.4.23.43"/>
    </reaction>
</comment>
<keyword evidence="3" id="KW-1003">Cell membrane</keyword>
<evidence type="ECO:0000256" key="7">
    <source>
        <dbReference type="ARBA" id="ARBA00023136"/>
    </source>
</evidence>
<dbReference type="GO" id="GO:0016787">
    <property type="term" value="F:hydrolase activity"/>
    <property type="evidence" value="ECO:0007669"/>
    <property type="project" value="UniProtKB-KW"/>
</dbReference>
<evidence type="ECO:0000259" key="11">
    <source>
        <dbReference type="Pfam" id="PF01478"/>
    </source>
</evidence>
<dbReference type="EC" id="3.4.23.43" evidence="9"/>
<keyword evidence="9" id="KW-0645">Protease</keyword>
<evidence type="ECO:0000256" key="8">
    <source>
        <dbReference type="RuleBase" id="RU003793"/>
    </source>
</evidence>
<feature type="transmembrane region" description="Helical" evidence="10">
    <location>
        <begin position="156"/>
        <end position="176"/>
    </location>
</feature>
<dbReference type="InterPro" id="IPR010627">
    <property type="entry name" value="Prepilin_pept_A24_N"/>
</dbReference>
<dbReference type="Pfam" id="PF01478">
    <property type="entry name" value="Peptidase_A24"/>
    <property type="match status" value="1"/>
</dbReference>
<feature type="transmembrane region" description="Helical" evidence="10">
    <location>
        <begin position="107"/>
        <end position="124"/>
    </location>
</feature>
<feature type="domain" description="Prepilin type IV endopeptidase peptidase" evidence="11">
    <location>
        <begin position="113"/>
        <end position="220"/>
    </location>
</feature>
<feature type="transmembrane region" description="Helical" evidence="10">
    <location>
        <begin position="239"/>
        <end position="259"/>
    </location>
</feature>
<dbReference type="InterPro" id="IPR050882">
    <property type="entry name" value="Prepilin_peptidase/N-MTase"/>
</dbReference>
<gene>
    <name evidence="13" type="ORF">ACFONP_11965</name>
</gene>
<comment type="subcellular location">
    <subcellularLocation>
        <location evidence="1">Cell inner membrane</location>
        <topology evidence="1">Multi-pass membrane protein</topology>
    </subcellularLocation>
    <subcellularLocation>
        <location evidence="9">Cell membrane</location>
        <topology evidence="9">Multi-pass membrane protein</topology>
    </subcellularLocation>
</comment>
<dbReference type="InterPro" id="IPR014032">
    <property type="entry name" value="Peptidase_A24A_bac"/>
</dbReference>
<feature type="domain" description="Prepilin peptidase A24 N-terminal" evidence="12">
    <location>
        <begin position="9"/>
        <end position="101"/>
    </location>
</feature>
<organism evidence="13 14">
    <name type="scientific">Parvularcula lutaonensis</name>
    <dbReference type="NCBI Taxonomy" id="491923"/>
    <lineage>
        <taxon>Bacteria</taxon>
        <taxon>Pseudomonadati</taxon>
        <taxon>Pseudomonadota</taxon>
        <taxon>Alphaproteobacteria</taxon>
        <taxon>Parvularculales</taxon>
        <taxon>Parvularculaceae</taxon>
        <taxon>Parvularcula</taxon>
    </lineage>
</organism>
<feature type="transmembrane region" description="Helical" evidence="10">
    <location>
        <begin position="196"/>
        <end position="227"/>
    </location>
</feature>
<evidence type="ECO:0000313" key="14">
    <source>
        <dbReference type="Proteomes" id="UP001595607"/>
    </source>
</evidence>
<keyword evidence="6 10" id="KW-1133">Transmembrane helix</keyword>
<keyword evidence="4" id="KW-0997">Cell inner membrane</keyword>
<comment type="function">
    <text evidence="9">Plays an essential role in type IV pili and type II pseudopili formation by proteolytically removing the leader sequence from substrate proteins and subsequently monomethylating the alpha-amino group of the newly exposed N-terminal phenylalanine.</text>
</comment>
<dbReference type="PANTHER" id="PTHR30487:SF0">
    <property type="entry name" value="PREPILIN LEADER PEPTIDASE_N-METHYLTRANSFERASE-RELATED"/>
    <property type="match status" value="1"/>
</dbReference>
<dbReference type="Gene3D" id="1.20.120.1220">
    <property type="match status" value="1"/>
</dbReference>
<dbReference type="Proteomes" id="UP001595607">
    <property type="component" value="Unassembled WGS sequence"/>
</dbReference>
<evidence type="ECO:0000256" key="2">
    <source>
        <dbReference type="ARBA" id="ARBA00005801"/>
    </source>
</evidence>
<evidence type="ECO:0000256" key="3">
    <source>
        <dbReference type="ARBA" id="ARBA00022475"/>
    </source>
</evidence>
<dbReference type="EC" id="2.1.1.-" evidence="9"/>
<keyword evidence="9" id="KW-0808">Transferase</keyword>
<dbReference type="EMBL" id="JBHRVA010000003">
    <property type="protein sequence ID" value="MFC3303447.1"/>
    <property type="molecule type" value="Genomic_DNA"/>
</dbReference>
<sequence length="261" mass="26532">MAAVTIALLLGTILGSFLNVVISRGPRKWGLVESADRPAGLAFPASQCENCHRKLSAHELVPVASYIALRGTCRACGAAIGLRHLLVEIAGGAILALAVWRHGVSADAAAMAVLLFLLLALAVIDAETGYLPDALTWPLLALGLAASFLPGGTGPLQAALGAAIGGGGLWLLATLYKRFRHRDGLGGGDVKLLAAGGAWCGAYALPVILLVASLSGLLAAVAGMVLGQKERAMTAELRFGPYLAGAIALVYAIGEPLALAS</sequence>
<dbReference type="PANTHER" id="PTHR30487">
    <property type="entry name" value="TYPE 4 PREPILIN-LIKE PROTEINS LEADER PEPTIDE-PROCESSING ENZYME"/>
    <property type="match status" value="1"/>
</dbReference>
<accession>A0ABV7MEY9</accession>
<evidence type="ECO:0000256" key="4">
    <source>
        <dbReference type="ARBA" id="ARBA00022519"/>
    </source>
</evidence>
<evidence type="ECO:0000259" key="12">
    <source>
        <dbReference type="Pfam" id="PF06750"/>
    </source>
</evidence>
<evidence type="ECO:0000256" key="1">
    <source>
        <dbReference type="ARBA" id="ARBA00004429"/>
    </source>
</evidence>
<comment type="caution">
    <text evidence="13">The sequence shown here is derived from an EMBL/GenBank/DDBJ whole genome shotgun (WGS) entry which is preliminary data.</text>
</comment>
<comment type="similarity">
    <text evidence="2 8">Belongs to the peptidase A24 family.</text>
</comment>
<keyword evidence="7 10" id="KW-0472">Membrane</keyword>
<dbReference type="RefSeq" id="WP_189576026.1">
    <property type="nucleotide sequence ID" value="NZ_BMXU01000002.1"/>
</dbReference>
<evidence type="ECO:0000256" key="5">
    <source>
        <dbReference type="ARBA" id="ARBA00022692"/>
    </source>
</evidence>
<evidence type="ECO:0000256" key="9">
    <source>
        <dbReference type="RuleBase" id="RU003794"/>
    </source>
</evidence>
<evidence type="ECO:0000313" key="13">
    <source>
        <dbReference type="EMBL" id="MFC3303447.1"/>
    </source>
</evidence>
<keyword evidence="9" id="KW-0511">Multifunctional enzyme</keyword>
<evidence type="ECO:0000256" key="6">
    <source>
        <dbReference type="ARBA" id="ARBA00022989"/>
    </source>
</evidence>
<name>A0ABV7MEY9_9PROT</name>
<evidence type="ECO:0000256" key="10">
    <source>
        <dbReference type="SAM" id="Phobius"/>
    </source>
</evidence>
<keyword evidence="9" id="KW-0489">Methyltransferase</keyword>
<dbReference type="InterPro" id="IPR000045">
    <property type="entry name" value="Prepilin_IV_endopep_pep"/>
</dbReference>
<proteinExistence type="inferred from homology"/>
<keyword evidence="14" id="KW-1185">Reference proteome</keyword>